<dbReference type="AlphaFoldDB" id="A0A382KL28"/>
<evidence type="ECO:0000256" key="3">
    <source>
        <dbReference type="ARBA" id="ARBA00022741"/>
    </source>
</evidence>
<organism evidence="9">
    <name type="scientific">marine metagenome</name>
    <dbReference type="NCBI Taxonomy" id="408172"/>
    <lineage>
        <taxon>unclassified sequences</taxon>
        <taxon>metagenomes</taxon>
        <taxon>ecological metagenomes</taxon>
    </lineage>
</organism>
<proteinExistence type="predicted"/>
<keyword evidence="3" id="KW-0547">Nucleotide-binding</keyword>
<dbReference type="Pfam" id="PF01996">
    <property type="entry name" value="F420_ligase"/>
    <property type="match status" value="1"/>
</dbReference>
<keyword evidence="4" id="KW-0460">Magnesium</keyword>
<dbReference type="GO" id="GO:0052618">
    <property type="term" value="F:coenzyme F420-0:L-glutamate ligase activity"/>
    <property type="evidence" value="ECO:0007669"/>
    <property type="project" value="TreeGrafter"/>
</dbReference>
<dbReference type="GO" id="GO:0005525">
    <property type="term" value="F:GTP binding"/>
    <property type="evidence" value="ECO:0007669"/>
    <property type="project" value="UniProtKB-KW"/>
</dbReference>
<dbReference type="GO" id="GO:0046872">
    <property type="term" value="F:metal ion binding"/>
    <property type="evidence" value="ECO:0007669"/>
    <property type="project" value="UniProtKB-KW"/>
</dbReference>
<accession>A0A382KL28</accession>
<dbReference type="PANTHER" id="PTHR47917">
    <property type="match status" value="1"/>
</dbReference>
<dbReference type="Gene3D" id="3.90.1660.10">
    <property type="entry name" value="CofE-like domain"/>
    <property type="match status" value="1"/>
</dbReference>
<dbReference type="SUPFAM" id="SSF144010">
    <property type="entry name" value="CofE-like"/>
    <property type="match status" value="1"/>
</dbReference>
<gene>
    <name evidence="9" type="ORF">METZ01_LOCUS277007</name>
</gene>
<evidence type="ECO:0000256" key="2">
    <source>
        <dbReference type="ARBA" id="ARBA00022723"/>
    </source>
</evidence>
<feature type="domain" description="Coenzyme F420:L-glutamate ligase-like" evidence="8">
    <location>
        <begin position="14"/>
        <end position="233"/>
    </location>
</feature>
<evidence type="ECO:0000256" key="7">
    <source>
        <dbReference type="ARBA" id="ARBA00023211"/>
    </source>
</evidence>
<keyword evidence="5" id="KW-0630">Potassium</keyword>
<evidence type="ECO:0000256" key="5">
    <source>
        <dbReference type="ARBA" id="ARBA00022958"/>
    </source>
</evidence>
<evidence type="ECO:0000313" key="9">
    <source>
        <dbReference type="EMBL" id="SVC24153.1"/>
    </source>
</evidence>
<dbReference type="PANTHER" id="PTHR47917:SF1">
    <property type="entry name" value="COENZYME F420:L-GLUTAMATE LIGASE"/>
    <property type="match status" value="1"/>
</dbReference>
<dbReference type="InterPro" id="IPR002847">
    <property type="entry name" value="F420-0_gamma-glut_ligase-dom"/>
</dbReference>
<sequence length="256" mass="27175">MSSNMVKLTAIPGIPLVKPDDDLAAILINTLDQTGIEPGNQDILVVAQKVVSKAEGQYVNLEAVSPSKRAFSLAHAVDKDPRLVEVILSESDEVVRYKPGVLIVAHRLGLVLANAGIDRSNLDPELKGEQVLLLPKDPDASAAALKARLDGHYGAEFGVVINDSVGRAWRNGTIGTALGSAGLPALRNLIGQLDLCGRLLKVTQTGFADELASAASLLMGQADESLPAVLVHGLTWKSPELSAKSLQRPKEEDLFR</sequence>
<dbReference type="InterPro" id="IPR008225">
    <property type="entry name" value="F420-0_g-glutamyl_ligase"/>
</dbReference>
<evidence type="ECO:0000256" key="4">
    <source>
        <dbReference type="ARBA" id="ARBA00022842"/>
    </source>
</evidence>
<keyword evidence="6" id="KW-0342">GTP-binding</keyword>
<reference evidence="9" key="1">
    <citation type="submission" date="2018-05" db="EMBL/GenBank/DDBJ databases">
        <authorList>
            <person name="Lanie J.A."/>
            <person name="Ng W.-L."/>
            <person name="Kazmierczak K.M."/>
            <person name="Andrzejewski T.M."/>
            <person name="Davidsen T.M."/>
            <person name="Wayne K.J."/>
            <person name="Tettelin H."/>
            <person name="Glass J.I."/>
            <person name="Rusch D."/>
            <person name="Podicherti R."/>
            <person name="Tsui H.-C.T."/>
            <person name="Winkler M.E."/>
        </authorList>
    </citation>
    <scope>NUCLEOTIDE SEQUENCE</scope>
</reference>
<keyword evidence="2" id="KW-0479">Metal-binding</keyword>
<protein>
    <recommendedName>
        <fullName evidence="8">Coenzyme F420:L-glutamate ligase-like domain-containing protein</fullName>
    </recommendedName>
</protein>
<evidence type="ECO:0000256" key="1">
    <source>
        <dbReference type="ARBA" id="ARBA00022598"/>
    </source>
</evidence>
<dbReference type="EMBL" id="UINC01080843">
    <property type="protein sequence ID" value="SVC24153.1"/>
    <property type="molecule type" value="Genomic_DNA"/>
</dbReference>
<keyword evidence="7" id="KW-0464">Manganese</keyword>
<keyword evidence="1" id="KW-0436">Ligase</keyword>
<dbReference type="NCBIfam" id="TIGR01916">
    <property type="entry name" value="F420_cofE"/>
    <property type="match status" value="1"/>
</dbReference>
<dbReference type="Gene3D" id="3.30.1330.100">
    <property type="entry name" value="CofE-like"/>
    <property type="match status" value="1"/>
</dbReference>
<name>A0A382KL28_9ZZZZ</name>
<evidence type="ECO:0000259" key="8">
    <source>
        <dbReference type="Pfam" id="PF01996"/>
    </source>
</evidence>
<evidence type="ECO:0000256" key="6">
    <source>
        <dbReference type="ARBA" id="ARBA00023134"/>
    </source>
</evidence>